<dbReference type="Proteomes" id="UP000036681">
    <property type="component" value="Unplaced"/>
</dbReference>
<evidence type="ECO:0000259" key="9">
    <source>
        <dbReference type="PROSITE" id="PS51225"/>
    </source>
</evidence>
<feature type="transmembrane region" description="Helical" evidence="8">
    <location>
        <begin position="437"/>
        <end position="457"/>
    </location>
</feature>
<keyword evidence="10" id="KW-1185">Reference proteome</keyword>
<feature type="transmembrane region" description="Helical" evidence="8">
    <location>
        <begin position="397"/>
        <end position="417"/>
    </location>
</feature>
<dbReference type="Gene3D" id="1.10.287.1490">
    <property type="match status" value="1"/>
</dbReference>
<evidence type="ECO:0000256" key="4">
    <source>
        <dbReference type="ARBA" id="ARBA00023054"/>
    </source>
</evidence>
<evidence type="ECO:0000256" key="8">
    <source>
        <dbReference type="SAM" id="Phobius"/>
    </source>
</evidence>
<dbReference type="WBParaSite" id="ALUE_0001202101-mRNA-1">
    <property type="protein sequence ID" value="ALUE_0001202101-mRNA-1"/>
    <property type="gene ID" value="ALUE_0001202101"/>
</dbReference>
<evidence type="ECO:0000256" key="5">
    <source>
        <dbReference type="ARBA" id="ARBA00023136"/>
    </source>
</evidence>
<feature type="transmembrane region" description="Helical" evidence="8">
    <location>
        <begin position="15"/>
        <end position="36"/>
    </location>
</feature>
<proteinExistence type="predicted"/>
<evidence type="ECO:0000256" key="2">
    <source>
        <dbReference type="ARBA" id="ARBA00022692"/>
    </source>
</evidence>
<evidence type="ECO:0000256" key="7">
    <source>
        <dbReference type="SAM" id="Coils"/>
    </source>
</evidence>
<feature type="transmembrane region" description="Helical" evidence="8">
    <location>
        <begin position="320"/>
        <end position="341"/>
    </location>
</feature>
<feature type="coiled-coil region" evidence="7">
    <location>
        <begin position="677"/>
        <end position="776"/>
    </location>
</feature>
<dbReference type="AlphaFoldDB" id="A0A9J2PR88"/>
<dbReference type="PROSITE" id="PS51225">
    <property type="entry name" value="MARVEL"/>
    <property type="match status" value="1"/>
</dbReference>
<feature type="domain" description="MARVEL" evidence="9">
    <location>
        <begin position="318"/>
        <end position="463"/>
    </location>
</feature>
<protein>
    <submittedName>
        <fullName evidence="11">MARVEL domain-containing protein</fullName>
    </submittedName>
</protein>
<dbReference type="PANTHER" id="PTHR46292:SF1">
    <property type="entry name" value="COILED-COIL DOMAIN-CONTAINING PROTEIN 102A"/>
    <property type="match status" value="1"/>
</dbReference>
<feature type="transmembrane region" description="Helical" evidence="8">
    <location>
        <begin position="361"/>
        <end position="385"/>
    </location>
</feature>
<dbReference type="PANTHER" id="PTHR46292">
    <property type="entry name" value="COILED-COIL DOMAIN-CONTAINING PROTEIN 102A"/>
    <property type="match status" value="1"/>
</dbReference>
<comment type="subcellular location">
    <subcellularLocation>
        <location evidence="1">Membrane</location>
        <topology evidence="1">Multi-pass membrane protein</topology>
    </subcellularLocation>
</comment>
<name>A0A9J2PR88_ASCLU</name>
<dbReference type="InterPro" id="IPR008253">
    <property type="entry name" value="Marvel"/>
</dbReference>
<keyword evidence="4 7" id="KW-0175">Coiled coil</keyword>
<feature type="coiled-coil region" evidence="7">
    <location>
        <begin position="575"/>
        <end position="609"/>
    </location>
</feature>
<dbReference type="GO" id="GO:0016020">
    <property type="term" value="C:membrane"/>
    <property type="evidence" value="ECO:0007669"/>
    <property type="project" value="UniProtKB-SubCell"/>
</dbReference>
<evidence type="ECO:0000313" key="11">
    <source>
        <dbReference type="WBParaSite" id="ALUE_0001202101-mRNA-1"/>
    </source>
</evidence>
<sequence length="788" mass="89583">MGRDRQGQNEEKEELNGVLSVVCAVILQSAVIYYIGIHKITRKCEKCGLMSARLTRSSTDSVDWDPVIIVSGAHNLAPAAWQMSLAPPCTYSDPRIFLSSASATRPSTPYYMGGMYNPAYVAGYGDASYTPYAQSLYIGTDCNLIHPAAYSAYYGPYGGGQSGAYRGYPQPQPSPLQYRRSRTAPARTTPRTANYQTAYARRTRGYSAEPYYFDQRCYSKSGRPIIAYRSYSGPRKNAKNMPMYRKKREPNSRIQTYQETEFGGAPVDSRSQYYPGVYSDTAPTLRRMRPYYAPSYSTYPPSIMNPSRTYRNNVEKRYPIALRVVIKIAEVILGAAVLGLVLGPMHDYSFYVFVTTTKTEWQGLVVGIVSCFAALALIMLATSCLAHEQLYWQKIDYFISIVGTFGYLLAGATEAYFAACYPPTGERIGQVCHRAEWIIATVLLFINFVIYIIDSVFSFRSGINVIPIFSRSNTVARCQHTDWDACEMLRLQELNEARQRAAQMEKTMRWWSECTASWREKWNTVRNERNRAREEGQSLRTALIEANTATWSVSPICAEESERRKKLNESEDSPLETVSDEIDRLQNAKREVEVELARMKAQMHALVKERIANGDLLEPNSSPPQVPVISVDEQCQARPEHLHVATNTDHQSDQYDFTNSTFRDYSSVFRSSHRRETAESMENLRKLETRCNELQSEVQMMEAKCEELQASRNAANEEIEELKKCQEENVANGSLQKYSKEIEAIKSQRDEALSEVQTLRMEKEFLMQQLKVLKNTVEHVEPDPPKPT</sequence>
<reference evidence="11" key="1">
    <citation type="submission" date="2023-03" db="UniProtKB">
        <authorList>
            <consortium name="WormBaseParasite"/>
        </authorList>
    </citation>
    <scope>IDENTIFICATION</scope>
</reference>
<accession>A0A9J2PR88</accession>
<keyword evidence="2 6" id="KW-0812">Transmembrane</keyword>
<evidence type="ECO:0000256" key="1">
    <source>
        <dbReference type="ARBA" id="ARBA00004141"/>
    </source>
</evidence>
<evidence type="ECO:0000256" key="6">
    <source>
        <dbReference type="PROSITE-ProRule" id="PRU00581"/>
    </source>
</evidence>
<evidence type="ECO:0000313" key="10">
    <source>
        <dbReference type="Proteomes" id="UP000036681"/>
    </source>
</evidence>
<keyword evidence="3 8" id="KW-1133">Transmembrane helix</keyword>
<organism evidence="10 11">
    <name type="scientific">Ascaris lumbricoides</name>
    <name type="common">Giant roundworm</name>
    <dbReference type="NCBI Taxonomy" id="6252"/>
    <lineage>
        <taxon>Eukaryota</taxon>
        <taxon>Metazoa</taxon>
        <taxon>Ecdysozoa</taxon>
        <taxon>Nematoda</taxon>
        <taxon>Chromadorea</taxon>
        <taxon>Rhabditida</taxon>
        <taxon>Spirurina</taxon>
        <taxon>Ascaridomorpha</taxon>
        <taxon>Ascaridoidea</taxon>
        <taxon>Ascarididae</taxon>
        <taxon>Ascaris</taxon>
    </lineage>
</organism>
<keyword evidence="5 6" id="KW-0472">Membrane</keyword>
<evidence type="ECO:0000256" key="3">
    <source>
        <dbReference type="ARBA" id="ARBA00022989"/>
    </source>
</evidence>